<dbReference type="InterPro" id="IPR036390">
    <property type="entry name" value="WH_DNA-bd_sf"/>
</dbReference>
<dbReference type="Proteomes" id="UP001139516">
    <property type="component" value="Unassembled WGS sequence"/>
</dbReference>
<dbReference type="GO" id="GO:0003700">
    <property type="term" value="F:DNA-binding transcription factor activity"/>
    <property type="evidence" value="ECO:0007669"/>
    <property type="project" value="InterPro"/>
</dbReference>
<dbReference type="Gene3D" id="1.20.120.530">
    <property type="entry name" value="GntR ligand-binding domain-like"/>
    <property type="match status" value="1"/>
</dbReference>
<gene>
    <name evidence="6" type="ORF">M0638_16430</name>
</gene>
<evidence type="ECO:0000256" key="3">
    <source>
        <dbReference type="ARBA" id="ARBA00023163"/>
    </source>
</evidence>
<evidence type="ECO:0000256" key="1">
    <source>
        <dbReference type="ARBA" id="ARBA00023015"/>
    </source>
</evidence>
<feature type="compositionally biased region" description="Gly residues" evidence="4">
    <location>
        <begin position="234"/>
        <end position="248"/>
    </location>
</feature>
<evidence type="ECO:0000256" key="4">
    <source>
        <dbReference type="SAM" id="MobiDB-lite"/>
    </source>
</evidence>
<evidence type="ECO:0000256" key="2">
    <source>
        <dbReference type="ARBA" id="ARBA00023125"/>
    </source>
</evidence>
<dbReference type="PANTHER" id="PTHR43537">
    <property type="entry name" value="TRANSCRIPTIONAL REGULATOR, GNTR FAMILY"/>
    <property type="match status" value="1"/>
</dbReference>
<keyword evidence="7" id="KW-1185">Reference proteome</keyword>
<evidence type="ECO:0000313" key="6">
    <source>
        <dbReference type="EMBL" id="MCK8785965.1"/>
    </source>
</evidence>
<organism evidence="6 7">
    <name type="scientific">Roseomonas acroporae</name>
    <dbReference type="NCBI Taxonomy" id="2937791"/>
    <lineage>
        <taxon>Bacteria</taxon>
        <taxon>Pseudomonadati</taxon>
        <taxon>Pseudomonadota</taxon>
        <taxon>Alphaproteobacteria</taxon>
        <taxon>Acetobacterales</taxon>
        <taxon>Roseomonadaceae</taxon>
        <taxon>Roseomonas</taxon>
    </lineage>
</organism>
<keyword evidence="2" id="KW-0238">DNA-binding</keyword>
<dbReference type="PROSITE" id="PS50949">
    <property type="entry name" value="HTH_GNTR"/>
    <property type="match status" value="1"/>
</dbReference>
<sequence length="263" mass="28536">METETGPIQGENLGARVYNRLRRDLMRSRFRPGEKLKLRDLALELGVSPTPVREALARLVSEHGLEQFDHRSVRVPVLTEERCREILSLRAELEGRAAERAAERPRPEAAEALRAIHDRMIAAGLARRPHDMLAENERFHMLMAGLSGQVVLGRIIEGLWLQCGPLQGGLALTRMRHPRDRHPHLEIIRGVREGDAALARLAMQQDINVYTEELIRRLPALNAAPPAAPSAGAAAGGVPGDGPAGGSGVAPRAALPAGMPGLA</sequence>
<dbReference type="SUPFAM" id="SSF46785">
    <property type="entry name" value="Winged helix' DNA-binding domain"/>
    <property type="match status" value="1"/>
</dbReference>
<feature type="region of interest" description="Disordered" evidence="4">
    <location>
        <begin position="226"/>
        <end position="263"/>
    </location>
</feature>
<keyword evidence="3" id="KW-0804">Transcription</keyword>
<dbReference type="Pfam" id="PF00392">
    <property type="entry name" value="GntR"/>
    <property type="match status" value="1"/>
</dbReference>
<dbReference type="RefSeq" id="WP_248668084.1">
    <property type="nucleotide sequence ID" value="NZ_JALPRX010000071.1"/>
</dbReference>
<dbReference type="Gene3D" id="1.10.10.10">
    <property type="entry name" value="Winged helix-like DNA-binding domain superfamily/Winged helix DNA-binding domain"/>
    <property type="match status" value="1"/>
</dbReference>
<dbReference type="InterPro" id="IPR000524">
    <property type="entry name" value="Tscrpt_reg_HTH_GntR"/>
</dbReference>
<dbReference type="EMBL" id="JALPRX010000071">
    <property type="protein sequence ID" value="MCK8785965.1"/>
    <property type="molecule type" value="Genomic_DNA"/>
</dbReference>
<comment type="caution">
    <text evidence="6">The sequence shown here is derived from an EMBL/GenBank/DDBJ whole genome shotgun (WGS) entry which is preliminary data.</text>
</comment>
<dbReference type="GO" id="GO:0003677">
    <property type="term" value="F:DNA binding"/>
    <property type="evidence" value="ECO:0007669"/>
    <property type="project" value="UniProtKB-KW"/>
</dbReference>
<name>A0A9X1YA87_9PROT</name>
<dbReference type="SMART" id="SM00345">
    <property type="entry name" value="HTH_GNTR"/>
    <property type="match status" value="1"/>
</dbReference>
<dbReference type="SUPFAM" id="SSF48008">
    <property type="entry name" value="GntR ligand-binding domain-like"/>
    <property type="match status" value="1"/>
</dbReference>
<dbReference type="Pfam" id="PF07729">
    <property type="entry name" value="FCD"/>
    <property type="match status" value="1"/>
</dbReference>
<proteinExistence type="predicted"/>
<evidence type="ECO:0000313" key="7">
    <source>
        <dbReference type="Proteomes" id="UP001139516"/>
    </source>
</evidence>
<evidence type="ECO:0000259" key="5">
    <source>
        <dbReference type="PROSITE" id="PS50949"/>
    </source>
</evidence>
<dbReference type="SMART" id="SM00895">
    <property type="entry name" value="FCD"/>
    <property type="match status" value="1"/>
</dbReference>
<dbReference type="AlphaFoldDB" id="A0A9X1YA87"/>
<keyword evidence="1" id="KW-0805">Transcription regulation</keyword>
<reference evidence="6" key="1">
    <citation type="submission" date="2022-04" db="EMBL/GenBank/DDBJ databases">
        <title>Roseomonas acroporae sp. nov., isolated from coral Acropora digitifera.</title>
        <authorList>
            <person name="Sun H."/>
        </authorList>
    </citation>
    <scope>NUCLEOTIDE SEQUENCE</scope>
    <source>
        <strain evidence="6">NAR14</strain>
    </source>
</reference>
<dbReference type="PANTHER" id="PTHR43537:SF39">
    <property type="entry name" value="HTH-TYPE TRANSCRIPTIONAL REGULATOR MCBR"/>
    <property type="match status" value="1"/>
</dbReference>
<dbReference type="InterPro" id="IPR011711">
    <property type="entry name" value="GntR_C"/>
</dbReference>
<dbReference type="InterPro" id="IPR008920">
    <property type="entry name" value="TF_FadR/GntR_C"/>
</dbReference>
<protein>
    <submittedName>
        <fullName evidence="6">GntR family transcriptional regulator</fullName>
    </submittedName>
</protein>
<feature type="domain" description="HTH gntR-type" evidence="5">
    <location>
        <begin position="11"/>
        <end position="78"/>
    </location>
</feature>
<accession>A0A9X1YA87</accession>
<dbReference type="InterPro" id="IPR036388">
    <property type="entry name" value="WH-like_DNA-bd_sf"/>
</dbReference>